<evidence type="ECO:0000259" key="2">
    <source>
        <dbReference type="Pfam" id="PF01757"/>
    </source>
</evidence>
<evidence type="ECO:0000313" key="4">
    <source>
        <dbReference type="Proteomes" id="UP000191931"/>
    </source>
</evidence>
<feature type="transmembrane region" description="Helical" evidence="1">
    <location>
        <begin position="49"/>
        <end position="73"/>
    </location>
</feature>
<dbReference type="PANTHER" id="PTHR36927:SF1">
    <property type="entry name" value="MDO-LIKE PROTEIN"/>
    <property type="match status" value="1"/>
</dbReference>
<feature type="transmembrane region" description="Helical" evidence="1">
    <location>
        <begin position="322"/>
        <end position="339"/>
    </location>
</feature>
<dbReference type="OrthoDB" id="5446016at2"/>
<feature type="transmembrane region" description="Helical" evidence="1">
    <location>
        <begin position="351"/>
        <end position="372"/>
    </location>
</feature>
<reference evidence="3 4" key="1">
    <citation type="submission" date="2017-03" db="EMBL/GenBank/DDBJ databases">
        <authorList>
            <person name="Afonso C.L."/>
            <person name="Miller P.J."/>
            <person name="Scott M.A."/>
            <person name="Spackman E."/>
            <person name="Goraichik I."/>
            <person name="Dimitrov K.M."/>
            <person name="Suarez D.L."/>
            <person name="Swayne D.E."/>
        </authorList>
    </citation>
    <scope>NUCLEOTIDE SEQUENCE [LARGE SCALE GENOMIC DNA]</scope>
    <source>
        <strain evidence="3">PRJEB14757</strain>
    </source>
</reference>
<feature type="transmembrane region" description="Helical" evidence="1">
    <location>
        <begin position="293"/>
        <end position="310"/>
    </location>
</feature>
<gene>
    <name evidence="3" type="ORF">MTBBW1_1610033</name>
</gene>
<keyword evidence="1" id="KW-0812">Transmembrane</keyword>
<feature type="transmembrane region" description="Helical" evidence="1">
    <location>
        <begin position="392"/>
        <end position="411"/>
    </location>
</feature>
<feature type="domain" description="Acyltransferase 3" evidence="2">
    <location>
        <begin position="12"/>
        <end position="188"/>
    </location>
</feature>
<name>A0A1W1H8S4_9BACT</name>
<dbReference type="PANTHER" id="PTHR36927">
    <property type="entry name" value="BLR4337 PROTEIN"/>
    <property type="match status" value="1"/>
</dbReference>
<dbReference type="InterPro" id="IPR050623">
    <property type="entry name" value="Glucan_succinyl_AcylTrfase"/>
</dbReference>
<dbReference type="RefSeq" id="WP_080805358.1">
    <property type="nucleotide sequence ID" value="NZ_LT828550.1"/>
</dbReference>
<keyword evidence="3" id="KW-0012">Acyltransferase</keyword>
<evidence type="ECO:0000313" key="3">
    <source>
        <dbReference type="EMBL" id="SLM28871.1"/>
    </source>
</evidence>
<organism evidence="3 4">
    <name type="scientific">Desulfamplus magnetovallimortis</name>
    <dbReference type="NCBI Taxonomy" id="1246637"/>
    <lineage>
        <taxon>Bacteria</taxon>
        <taxon>Pseudomonadati</taxon>
        <taxon>Thermodesulfobacteriota</taxon>
        <taxon>Desulfobacteria</taxon>
        <taxon>Desulfobacterales</taxon>
        <taxon>Desulfobacteraceae</taxon>
        <taxon>Desulfamplus</taxon>
    </lineage>
</organism>
<feature type="domain" description="Acyltransferase 3" evidence="2">
    <location>
        <begin position="251"/>
        <end position="436"/>
    </location>
</feature>
<dbReference type="GO" id="GO:0016747">
    <property type="term" value="F:acyltransferase activity, transferring groups other than amino-acyl groups"/>
    <property type="evidence" value="ECO:0007669"/>
    <property type="project" value="InterPro"/>
</dbReference>
<dbReference type="STRING" id="1246637.MTBBW1_1610033"/>
<feature type="transmembrane region" description="Helical" evidence="1">
    <location>
        <begin position="446"/>
        <end position="462"/>
    </location>
</feature>
<evidence type="ECO:0000256" key="1">
    <source>
        <dbReference type="SAM" id="Phobius"/>
    </source>
</evidence>
<keyword evidence="4" id="KW-1185">Reference proteome</keyword>
<feature type="transmembrane region" description="Helical" evidence="1">
    <location>
        <begin position="127"/>
        <end position="148"/>
    </location>
</feature>
<feature type="transmembrane region" description="Helical" evidence="1">
    <location>
        <begin position="155"/>
        <end position="172"/>
    </location>
</feature>
<feature type="transmembrane region" description="Helical" evidence="1">
    <location>
        <begin position="17"/>
        <end position="37"/>
    </location>
</feature>
<feature type="transmembrane region" description="Helical" evidence="1">
    <location>
        <begin position="248"/>
        <end position="272"/>
    </location>
</feature>
<dbReference type="InterPro" id="IPR002656">
    <property type="entry name" value="Acyl_transf_3_dom"/>
</dbReference>
<dbReference type="Proteomes" id="UP000191931">
    <property type="component" value="Unassembled WGS sequence"/>
</dbReference>
<dbReference type="AlphaFoldDB" id="A0A1W1H8S4"/>
<proteinExistence type="predicted"/>
<feature type="transmembrane region" description="Helical" evidence="1">
    <location>
        <begin position="418"/>
        <end position="440"/>
    </location>
</feature>
<accession>A0A1W1H8S4</accession>
<keyword evidence="1" id="KW-0472">Membrane</keyword>
<protein>
    <submittedName>
        <fullName evidence="3">Putative Acyltransferase family protein</fullName>
    </submittedName>
</protein>
<keyword evidence="3" id="KW-0808">Transferase</keyword>
<dbReference type="Pfam" id="PF01757">
    <property type="entry name" value="Acyl_transf_3"/>
    <property type="match status" value="2"/>
</dbReference>
<keyword evidence="1" id="KW-1133">Transmembrane helix</keyword>
<dbReference type="EMBL" id="FWEV01000070">
    <property type="protein sequence ID" value="SLM28871.1"/>
    <property type="molecule type" value="Genomic_DNA"/>
</dbReference>
<sequence>MTVQTDSKNRVVFLDNLRYLMVLMVVVLHAAVSYSQAAPWWCVKDATSVFFDILMIILDVFLMPILFFIAGYFATPSILKNGFKQFIKAKFKRLGLPVLICFPIVTPLFQFIYHYRSSNVLIYKSFYSYWVEYMQIAGEFYTGVILSFNRPHQSHLWFISLLLLFFIMFGFINKYPFFNLLKDFHVSLWQMVFQWPFIRKSPSFKAPKDFHASLWQMVLPWPLYANQKKEKITKMPQQPSTESSSKSLLTFLVAIGIFSTIATFIGVILLATPYNPDPWVTIGNIFQFQPQKIVTYILCFCMGVYAFKKGWPNAIRIPGHPALWTAASFLLSLIMLGLFKEVMTNFSPGKLFFCVLARSFLCISFIAAFTSIALRYWNRPSRFGKMMASNSYYIYLVHFVIVILFQLLLSYWKSGQIFLKFIIVCAASILISLGISHYAIKPYPRLSVAGIYAIFLCLLIFIKF</sequence>
<feature type="transmembrane region" description="Helical" evidence="1">
    <location>
        <begin position="94"/>
        <end position="115"/>
    </location>
</feature>